<sequence>MRIIELALEWAHRHVIAPAEPEPRQVSHLERQPSGQGSESAIDTFERLGLPEIVWHAGASFATALGLSTGAGDTLLRDALVLSLRLPLVWDRVLAGQVPVWRARRVATAAVGAPRDVCTYLDQKTAPVAEKIGLAGLDKLIDAAMLDLYPEERESAQLEDLDKRFVKLDETSINHTGIAELVVRGDWADLSAFDATCSDIARLLGRAGEDGRYETFEARRSIALGVLADPARAAAMLADAEATGIASQRTRVFGLIAHLTETNLLNMNPAASDDQQRAWLIDVLHRWVGRSDLKVHVQGIVHCGGCADCDHDTTNTRTIRPGQHATHVDLDRYAPSSDDRAVVWARDPVCIFPWCDRPARRCDLDHREAFDHDHPADGGPTCPCNLAPLCRRHHRLKTHAGWTCTTIEPGVHLWTDRYGQSYLHTRGGTIDLNSS</sequence>
<name>A0A917F4I7_9ACTN</name>
<organism evidence="1 2">
    <name type="scientific">Marmoricola endophyticus</name>
    <dbReference type="NCBI Taxonomy" id="2040280"/>
    <lineage>
        <taxon>Bacteria</taxon>
        <taxon>Bacillati</taxon>
        <taxon>Actinomycetota</taxon>
        <taxon>Actinomycetes</taxon>
        <taxon>Propionibacteriales</taxon>
        <taxon>Nocardioidaceae</taxon>
        <taxon>Marmoricola</taxon>
    </lineage>
</organism>
<evidence type="ECO:0000313" key="2">
    <source>
        <dbReference type="Proteomes" id="UP000649179"/>
    </source>
</evidence>
<evidence type="ECO:0008006" key="3">
    <source>
        <dbReference type="Google" id="ProtNLM"/>
    </source>
</evidence>
<gene>
    <name evidence="1" type="ORF">GCM10011519_19400</name>
</gene>
<evidence type="ECO:0000313" key="1">
    <source>
        <dbReference type="EMBL" id="GGF45612.1"/>
    </source>
</evidence>
<proteinExistence type="predicted"/>
<reference evidence="1" key="2">
    <citation type="submission" date="2020-09" db="EMBL/GenBank/DDBJ databases">
        <authorList>
            <person name="Sun Q."/>
            <person name="Zhou Y."/>
        </authorList>
    </citation>
    <scope>NUCLEOTIDE SEQUENCE</scope>
    <source>
        <strain evidence="1">CGMCC 1.16067</strain>
    </source>
</reference>
<accession>A0A917F4I7</accession>
<protein>
    <recommendedName>
        <fullName evidence="3">HNH endonuclease</fullName>
    </recommendedName>
</protein>
<dbReference type="Proteomes" id="UP000649179">
    <property type="component" value="Unassembled WGS sequence"/>
</dbReference>
<comment type="caution">
    <text evidence="1">The sequence shown here is derived from an EMBL/GenBank/DDBJ whole genome shotgun (WGS) entry which is preliminary data.</text>
</comment>
<dbReference type="CDD" id="cd00085">
    <property type="entry name" value="HNHc"/>
    <property type="match status" value="1"/>
</dbReference>
<dbReference type="AlphaFoldDB" id="A0A917F4I7"/>
<dbReference type="InterPro" id="IPR003615">
    <property type="entry name" value="HNH_nuc"/>
</dbReference>
<keyword evidence="2" id="KW-1185">Reference proteome</keyword>
<reference evidence="1" key="1">
    <citation type="journal article" date="2014" name="Int. J. Syst. Evol. Microbiol.">
        <title>Complete genome sequence of Corynebacterium casei LMG S-19264T (=DSM 44701T), isolated from a smear-ripened cheese.</title>
        <authorList>
            <consortium name="US DOE Joint Genome Institute (JGI-PGF)"/>
            <person name="Walter F."/>
            <person name="Albersmeier A."/>
            <person name="Kalinowski J."/>
            <person name="Ruckert C."/>
        </authorList>
    </citation>
    <scope>NUCLEOTIDE SEQUENCE</scope>
    <source>
        <strain evidence="1">CGMCC 1.16067</strain>
    </source>
</reference>
<dbReference type="EMBL" id="BMKQ01000001">
    <property type="protein sequence ID" value="GGF45612.1"/>
    <property type="molecule type" value="Genomic_DNA"/>
</dbReference>